<keyword evidence="2" id="KW-1185">Reference proteome</keyword>
<dbReference type="AlphaFoldDB" id="A0A1W2H038"/>
<dbReference type="InterPro" id="IPR019847">
    <property type="entry name" value="Gliding_motility_assoc_GldN"/>
</dbReference>
<dbReference type="EMBL" id="LT838813">
    <property type="protein sequence ID" value="SMD42307.1"/>
    <property type="molecule type" value="Genomic_DNA"/>
</dbReference>
<accession>A0A1W2H038</accession>
<dbReference type="NCBIfam" id="TIGR03523">
    <property type="entry name" value="GldN"/>
    <property type="match status" value="1"/>
</dbReference>
<sequence>MLFVLFQNKMNMKLHTKFIGLLSLCVVILGMDAKGQGATSVTPSATGDRQFKMDTIFSAHPIREDDKMYQLSVWRRIDLREKYNQPLYGSGDTKNDGIVNHIYKAIVEDNALEVFGDDKFTRPLSISEFQENFWIAANGDSIFVKQLYYLDFMEDFVFDKHHSQIKFDVKYIELVMPSQTNANAGQKTIGFIRFKDFYNHFMDHPEAKWLIFQNTAKVLTYDQVFDQRLFRSVVRRYTNPDNAYIADLVKPGHPNPELQAFLNSLEFEYKLLDFENGLWEW</sequence>
<gene>
    <name evidence="1" type="ORF">SAMN00777080_0854</name>
</gene>
<evidence type="ECO:0000313" key="2">
    <source>
        <dbReference type="Proteomes" id="UP000192333"/>
    </source>
</evidence>
<name>A0A1W2H038_9BACT</name>
<proteinExistence type="predicted"/>
<evidence type="ECO:0000313" key="1">
    <source>
        <dbReference type="EMBL" id="SMD42307.1"/>
    </source>
</evidence>
<dbReference type="STRING" id="758820.SAMN00777080_0854"/>
<dbReference type="Pfam" id="PF19841">
    <property type="entry name" value="GldN"/>
    <property type="match status" value="1"/>
</dbReference>
<protein>
    <submittedName>
        <fullName evidence="1">Gliding motility associated protien GldN</fullName>
    </submittedName>
</protein>
<reference evidence="2" key="1">
    <citation type="submission" date="2017-04" db="EMBL/GenBank/DDBJ databases">
        <authorList>
            <person name="Varghese N."/>
            <person name="Submissions S."/>
        </authorList>
    </citation>
    <scope>NUCLEOTIDE SEQUENCE [LARGE SCALE GENOMIC DNA]</scope>
    <source>
        <strain evidence="2">DSM 16537</strain>
    </source>
</reference>
<organism evidence="1 2">
    <name type="scientific">Aquiflexum balticum DSM 16537</name>
    <dbReference type="NCBI Taxonomy" id="758820"/>
    <lineage>
        <taxon>Bacteria</taxon>
        <taxon>Pseudomonadati</taxon>
        <taxon>Bacteroidota</taxon>
        <taxon>Cytophagia</taxon>
        <taxon>Cytophagales</taxon>
        <taxon>Cyclobacteriaceae</taxon>
        <taxon>Aquiflexum</taxon>
    </lineage>
</organism>
<dbReference type="Proteomes" id="UP000192333">
    <property type="component" value="Chromosome I"/>
</dbReference>